<name>A0ABD6BR57_9EURY</name>
<comment type="caution">
    <text evidence="2">The sequence shown here is derived from an EMBL/GenBank/DDBJ whole genome shotgun (WGS) entry which is preliminary data.</text>
</comment>
<dbReference type="Proteomes" id="UP001597139">
    <property type="component" value="Unassembled WGS sequence"/>
</dbReference>
<dbReference type="InterPro" id="IPR036473">
    <property type="entry name" value="Mopterin_CF_MoaD-rel_C_sf"/>
</dbReference>
<dbReference type="EMBL" id="JBHUCZ010000003">
    <property type="protein sequence ID" value="MFD1567310.1"/>
    <property type="molecule type" value="Genomic_DNA"/>
</dbReference>
<evidence type="ECO:0000259" key="1">
    <source>
        <dbReference type="Pfam" id="PF09189"/>
    </source>
</evidence>
<protein>
    <recommendedName>
        <fullName evidence="1">Molybdopterin cofactor biosynthesis MoaD-related C-terminal domain-containing protein</fullName>
    </recommendedName>
</protein>
<dbReference type="InterPro" id="IPR015272">
    <property type="entry name" value="MoadD_C"/>
</dbReference>
<feature type="domain" description="Molybdopterin cofactor biosynthesis MoaD-related C-terminal" evidence="1">
    <location>
        <begin position="4"/>
        <end position="88"/>
    </location>
</feature>
<accession>A0ABD6BR57</accession>
<dbReference type="RefSeq" id="WP_267646288.1">
    <property type="nucleotide sequence ID" value="NZ_JANHGR010000001.1"/>
</dbReference>
<keyword evidence="3" id="KW-1185">Reference proteome</keyword>
<dbReference type="AlphaFoldDB" id="A0ABD6BR57"/>
<evidence type="ECO:0000313" key="3">
    <source>
        <dbReference type="Proteomes" id="UP001597139"/>
    </source>
</evidence>
<sequence>MRRQKEFRGISVRLARNYLESLGGEAVGDDAVEGDGWRASLSAEKVGIGPTLELTEVTVVFEADDAFGKERFETLIADFSRKAMRAGG</sequence>
<gene>
    <name evidence="2" type="ORF">ACFSAU_07375</name>
</gene>
<dbReference type="Gene3D" id="3.30.1370.80">
    <property type="entry name" value="Molybdopterin cofactor biosynthesis MoaD-related, C-terminal domain"/>
    <property type="match status" value="1"/>
</dbReference>
<dbReference type="Pfam" id="PF09189">
    <property type="entry name" value="MoaD_arch"/>
    <property type="match status" value="1"/>
</dbReference>
<evidence type="ECO:0000313" key="2">
    <source>
        <dbReference type="EMBL" id="MFD1567310.1"/>
    </source>
</evidence>
<organism evidence="2 3">
    <name type="scientific">Halolamina litorea</name>
    <dbReference type="NCBI Taxonomy" id="1515593"/>
    <lineage>
        <taxon>Archaea</taxon>
        <taxon>Methanobacteriati</taxon>
        <taxon>Methanobacteriota</taxon>
        <taxon>Stenosarchaea group</taxon>
        <taxon>Halobacteria</taxon>
        <taxon>Halobacteriales</taxon>
        <taxon>Haloferacaceae</taxon>
    </lineage>
</organism>
<reference evidence="2 3" key="1">
    <citation type="journal article" date="2019" name="Int. J. Syst. Evol. Microbiol.">
        <title>The Global Catalogue of Microorganisms (GCM) 10K type strain sequencing project: providing services to taxonomists for standard genome sequencing and annotation.</title>
        <authorList>
            <consortium name="The Broad Institute Genomics Platform"/>
            <consortium name="The Broad Institute Genome Sequencing Center for Infectious Disease"/>
            <person name="Wu L."/>
            <person name="Ma J."/>
        </authorList>
    </citation>
    <scope>NUCLEOTIDE SEQUENCE [LARGE SCALE GENOMIC DNA]</scope>
    <source>
        <strain evidence="2 3">CGMCC 1.12859</strain>
    </source>
</reference>
<proteinExistence type="predicted"/>